<organism evidence="8 9">
    <name type="scientific">Aspergillus chevalieri</name>
    <name type="common">Eurotium chevalieri</name>
    <dbReference type="NCBI Taxonomy" id="182096"/>
    <lineage>
        <taxon>Eukaryota</taxon>
        <taxon>Fungi</taxon>
        <taxon>Dikarya</taxon>
        <taxon>Ascomycota</taxon>
        <taxon>Pezizomycotina</taxon>
        <taxon>Eurotiomycetes</taxon>
        <taxon>Eurotiomycetidae</taxon>
        <taxon>Eurotiales</taxon>
        <taxon>Aspergillaceae</taxon>
        <taxon>Aspergillus</taxon>
        <taxon>Aspergillus subgen. Aspergillus</taxon>
    </lineage>
</organism>
<dbReference type="GO" id="GO:0005506">
    <property type="term" value="F:iron ion binding"/>
    <property type="evidence" value="ECO:0007669"/>
    <property type="project" value="InterPro"/>
</dbReference>
<evidence type="ECO:0000256" key="5">
    <source>
        <dbReference type="ARBA" id="ARBA00023002"/>
    </source>
</evidence>
<evidence type="ECO:0000313" key="9">
    <source>
        <dbReference type="Proteomes" id="UP000637239"/>
    </source>
</evidence>
<comment type="similarity">
    <text evidence="2">Belongs to the cytochrome P450 family.</text>
</comment>
<dbReference type="EMBL" id="AP024420">
    <property type="protein sequence ID" value="BCR89388.1"/>
    <property type="molecule type" value="Genomic_DNA"/>
</dbReference>
<dbReference type="GO" id="GO:0016705">
    <property type="term" value="F:oxidoreductase activity, acting on paired donors, with incorporation or reduction of molecular oxygen"/>
    <property type="evidence" value="ECO:0007669"/>
    <property type="project" value="InterPro"/>
</dbReference>
<dbReference type="RefSeq" id="XP_043137910.1">
    <property type="nucleotide sequence ID" value="XM_043280319.1"/>
</dbReference>
<evidence type="ECO:0000256" key="3">
    <source>
        <dbReference type="ARBA" id="ARBA00022617"/>
    </source>
</evidence>
<dbReference type="GO" id="GO:0020037">
    <property type="term" value="F:heme binding"/>
    <property type="evidence" value="ECO:0007669"/>
    <property type="project" value="InterPro"/>
</dbReference>
<reference evidence="8" key="2">
    <citation type="submission" date="2021-02" db="EMBL/GenBank/DDBJ databases">
        <title>Aspergillus chevalieri M1 genome sequence.</title>
        <authorList>
            <person name="Kadooka C."/>
            <person name="Mori K."/>
            <person name="Futagami T."/>
        </authorList>
    </citation>
    <scope>NUCLEOTIDE SEQUENCE</scope>
    <source>
        <strain evidence="8">M1</strain>
    </source>
</reference>
<gene>
    <name evidence="8" type="ORF">ACHE_50586S</name>
</gene>
<keyword evidence="3" id="KW-0349">Heme</keyword>
<evidence type="ECO:0000256" key="6">
    <source>
        <dbReference type="ARBA" id="ARBA00023004"/>
    </source>
</evidence>
<dbReference type="PANTHER" id="PTHR46206:SF2">
    <property type="entry name" value="CYTOCHROME P450 MONOOXYGENASE AUSG-RELATED"/>
    <property type="match status" value="1"/>
</dbReference>
<dbReference type="SUPFAM" id="SSF48264">
    <property type="entry name" value="Cytochrome P450"/>
    <property type="match status" value="1"/>
</dbReference>
<proteinExistence type="inferred from homology"/>
<dbReference type="Proteomes" id="UP000637239">
    <property type="component" value="Chromosome 5"/>
</dbReference>
<keyword evidence="9" id="KW-1185">Reference proteome</keyword>
<evidence type="ECO:0000313" key="8">
    <source>
        <dbReference type="EMBL" id="BCR89388.1"/>
    </source>
</evidence>
<reference evidence="8" key="1">
    <citation type="submission" date="2021-01" db="EMBL/GenBank/DDBJ databases">
        <authorList>
            <consortium name="Aspergillus chevalieri M1 genome sequencing consortium"/>
            <person name="Kazuki M."/>
            <person name="Futagami T."/>
        </authorList>
    </citation>
    <scope>NUCLEOTIDE SEQUENCE</scope>
    <source>
        <strain evidence="8">M1</strain>
    </source>
</reference>
<evidence type="ECO:0000256" key="7">
    <source>
        <dbReference type="ARBA" id="ARBA00023033"/>
    </source>
</evidence>
<name>A0A7R7ZPA0_ASPCH</name>
<evidence type="ECO:0008006" key="10">
    <source>
        <dbReference type="Google" id="ProtNLM"/>
    </source>
</evidence>
<dbReference type="InterPro" id="IPR001128">
    <property type="entry name" value="Cyt_P450"/>
</dbReference>
<dbReference type="KEGG" id="ache:ACHE_50586S"/>
<dbReference type="GO" id="GO:0019748">
    <property type="term" value="P:secondary metabolic process"/>
    <property type="evidence" value="ECO:0007669"/>
    <property type="project" value="UniProtKB-ARBA"/>
</dbReference>
<dbReference type="GO" id="GO:0004497">
    <property type="term" value="F:monooxygenase activity"/>
    <property type="evidence" value="ECO:0007669"/>
    <property type="project" value="UniProtKB-KW"/>
</dbReference>
<dbReference type="GeneID" id="66983746"/>
<evidence type="ECO:0000256" key="4">
    <source>
        <dbReference type="ARBA" id="ARBA00022723"/>
    </source>
</evidence>
<dbReference type="AlphaFoldDB" id="A0A7R7ZPA0"/>
<keyword evidence="4" id="KW-0479">Metal-binding</keyword>
<comment type="cofactor">
    <cofactor evidence="1">
        <name>heme</name>
        <dbReference type="ChEBI" id="CHEBI:30413"/>
    </cofactor>
</comment>
<dbReference type="Pfam" id="PF00067">
    <property type="entry name" value="p450"/>
    <property type="match status" value="1"/>
</dbReference>
<keyword evidence="6" id="KW-0408">Iron</keyword>
<keyword evidence="5" id="KW-0560">Oxidoreductase</keyword>
<protein>
    <recommendedName>
        <fullName evidence="10">Cytochrome P450</fullName>
    </recommendedName>
</protein>
<evidence type="ECO:0000256" key="1">
    <source>
        <dbReference type="ARBA" id="ARBA00001971"/>
    </source>
</evidence>
<dbReference type="PANTHER" id="PTHR46206">
    <property type="entry name" value="CYTOCHROME P450"/>
    <property type="match status" value="1"/>
</dbReference>
<sequence length="157" mass="17246">MAQYQPTFLPECCKLRTTLNQARRIPNPVSEKRWENNRQACKAGQRLSKVADTIGWMDEAAKGQPKGVATAQLGLSLAAIHTTTEMASGLISDLCANPEYFEALRNEVISVLGDKGWSKRALHDLKLMDSVMKESQRHHFGDIGKALVSGMSSPTSC</sequence>
<evidence type="ECO:0000256" key="2">
    <source>
        <dbReference type="ARBA" id="ARBA00010617"/>
    </source>
</evidence>
<accession>A0A7R7ZPA0</accession>
<keyword evidence="7" id="KW-0503">Monooxygenase</keyword>
<dbReference type="Gene3D" id="1.10.630.10">
    <property type="entry name" value="Cytochrome P450"/>
    <property type="match status" value="1"/>
</dbReference>
<dbReference type="InterPro" id="IPR036396">
    <property type="entry name" value="Cyt_P450_sf"/>
</dbReference>